<dbReference type="AlphaFoldDB" id="A0A3R8NC99"/>
<keyword evidence="3" id="KW-1185">Reference proteome</keyword>
<sequence length="419" mass="45799">MNTKSTKPPKPMMLSHKPLGLAITMLLTACGGGGSGDSEAGKAVSSSPTAPVVSTQTQSAVTPPPPANAPGNSEATPDTREKPAAPPLQPAPVQPEDTSPTQTAETGANPTAAEQNNKGSETTATEDPDKNGTTTQPEQQVLLRDGQLSGQAIMTMLESKAPVYTIWVPQRAPIFRPRPNQMFAVSARSGEILPYPEYEKYPGIMAYSAITPDNYVQISPSGVYHGTSSRYQPAKGDFELNVSTQVTNVFCISCNSTQLFINMTMTVKGHAGENDFTLDEEMKIKTSRGWPMEDESDKWNTYNREFTLVSTQAQTFSRTAYFPANLPIQTWRAGAGTAKLFWRPGPNTRDVDLCWDIMSDFNVNRLTCTTWTLQEDWKYGLRFSGGGMYMEDDRSALYNGETGKHLYRVDPTSIDLLHG</sequence>
<dbReference type="Proteomes" id="UP000270261">
    <property type="component" value="Unassembled WGS sequence"/>
</dbReference>
<feature type="region of interest" description="Disordered" evidence="1">
    <location>
        <begin position="28"/>
        <end position="142"/>
    </location>
</feature>
<dbReference type="EMBL" id="RRUE01000001">
    <property type="protein sequence ID" value="RRN45341.1"/>
    <property type="molecule type" value="Genomic_DNA"/>
</dbReference>
<dbReference type="RefSeq" id="WP_125094769.1">
    <property type="nucleotide sequence ID" value="NZ_RRUE01000001.1"/>
</dbReference>
<feature type="compositionally biased region" description="Low complexity" evidence="1">
    <location>
        <begin position="43"/>
        <end position="55"/>
    </location>
</feature>
<evidence type="ECO:0000313" key="2">
    <source>
        <dbReference type="EMBL" id="RRN45341.1"/>
    </source>
</evidence>
<organism evidence="2 3">
    <name type="scientific">Lautropia dentalis</name>
    <dbReference type="NCBI Taxonomy" id="2490857"/>
    <lineage>
        <taxon>Bacteria</taxon>
        <taxon>Pseudomonadati</taxon>
        <taxon>Pseudomonadota</taxon>
        <taxon>Betaproteobacteria</taxon>
        <taxon>Burkholderiales</taxon>
        <taxon>Burkholderiaceae</taxon>
        <taxon>Lautropia</taxon>
    </lineage>
</organism>
<name>A0A3R8NC99_9BURK</name>
<proteinExistence type="predicted"/>
<evidence type="ECO:0000256" key="1">
    <source>
        <dbReference type="SAM" id="MobiDB-lite"/>
    </source>
</evidence>
<accession>A0A3R8NC99</accession>
<evidence type="ECO:0000313" key="3">
    <source>
        <dbReference type="Proteomes" id="UP000270261"/>
    </source>
</evidence>
<dbReference type="PROSITE" id="PS51257">
    <property type="entry name" value="PROKAR_LIPOPROTEIN"/>
    <property type="match status" value="1"/>
</dbReference>
<comment type="caution">
    <text evidence="2">The sequence shown here is derived from an EMBL/GenBank/DDBJ whole genome shotgun (WGS) entry which is preliminary data.</text>
</comment>
<reference evidence="2 3" key="1">
    <citation type="submission" date="2018-11" db="EMBL/GenBank/DDBJ databases">
        <title>Genome sequencing of Lautropia sp. KCOM 2505 (= ChDC F240).</title>
        <authorList>
            <person name="Kook J.-K."/>
            <person name="Park S.-N."/>
            <person name="Lim Y.K."/>
        </authorList>
    </citation>
    <scope>NUCLEOTIDE SEQUENCE [LARGE SCALE GENOMIC DNA]</scope>
    <source>
        <strain evidence="2 3">KCOM 2505</strain>
    </source>
</reference>
<protein>
    <submittedName>
        <fullName evidence="2">Uncharacterized protein</fullName>
    </submittedName>
</protein>
<feature type="compositionally biased region" description="Polar residues" evidence="1">
    <location>
        <begin position="96"/>
        <end position="139"/>
    </location>
</feature>
<feature type="compositionally biased region" description="Pro residues" evidence="1">
    <location>
        <begin position="84"/>
        <end position="93"/>
    </location>
</feature>
<gene>
    <name evidence="2" type="ORF">EHV23_03705</name>
</gene>